<reference evidence="2 3" key="1">
    <citation type="submission" date="2015-04" db="EMBL/GenBank/DDBJ databases">
        <title>The draft genome sequence of Roseovarius sp.R12b.</title>
        <authorList>
            <person name="Li G."/>
            <person name="Lai Q."/>
            <person name="Shao Z."/>
            <person name="Yan P."/>
        </authorList>
    </citation>
    <scope>NUCLEOTIDE SEQUENCE [LARGE SCALE GENOMIC DNA]</scope>
    <source>
        <strain evidence="2 3">R12B</strain>
    </source>
</reference>
<name>A0A0T5NTZ1_9RHOB</name>
<organism evidence="2 3">
    <name type="scientific">Roseovarius atlanticus</name>
    <dbReference type="NCBI Taxonomy" id="1641875"/>
    <lineage>
        <taxon>Bacteria</taxon>
        <taxon>Pseudomonadati</taxon>
        <taxon>Pseudomonadota</taxon>
        <taxon>Alphaproteobacteria</taxon>
        <taxon>Rhodobacterales</taxon>
        <taxon>Roseobacteraceae</taxon>
        <taxon>Roseovarius</taxon>
    </lineage>
</organism>
<proteinExistence type="predicted"/>
<evidence type="ECO:0000313" key="2">
    <source>
        <dbReference type="EMBL" id="KRS12378.1"/>
    </source>
</evidence>
<sequence>MSDYERWQQRRGYGMPVHDAGSAGLFWVLVVVVALGALVFAGSLGNGTVPDLSQVPEGFIVPDDAADGAAGTAAVAE</sequence>
<comment type="caution">
    <text evidence="2">The sequence shown here is derived from an EMBL/GenBank/DDBJ whole genome shotgun (WGS) entry which is preliminary data.</text>
</comment>
<keyword evidence="1" id="KW-0472">Membrane</keyword>
<dbReference type="PATRIC" id="fig|1641875.4.peg.221"/>
<dbReference type="AlphaFoldDB" id="A0A0T5NTZ1"/>
<protein>
    <submittedName>
        <fullName evidence="2">Uncharacterized protein</fullName>
    </submittedName>
</protein>
<gene>
    <name evidence="2" type="ORF">XM53_12155</name>
</gene>
<dbReference type="Proteomes" id="UP000051295">
    <property type="component" value="Unassembled WGS sequence"/>
</dbReference>
<evidence type="ECO:0000256" key="1">
    <source>
        <dbReference type="SAM" id="Phobius"/>
    </source>
</evidence>
<keyword evidence="1" id="KW-0812">Transmembrane</keyword>
<dbReference type="RefSeq" id="WP_057793658.1">
    <property type="nucleotide sequence ID" value="NZ_LAXJ01000010.1"/>
</dbReference>
<dbReference type="STRING" id="1641875.XM53_12155"/>
<feature type="transmembrane region" description="Helical" evidence="1">
    <location>
        <begin position="21"/>
        <end position="44"/>
    </location>
</feature>
<evidence type="ECO:0000313" key="3">
    <source>
        <dbReference type="Proteomes" id="UP000051295"/>
    </source>
</evidence>
<dbReference type="EMBL" id="LAXJ01000010">
    <property type="protein sequence ID" value="KRS12378.1"/>
    <property type="molecule type" value="Genomic_DNA"/>
</dbReference>
<keyword evidence="1" id="KW-1133">Transmembrane helix</keyword>
<accession>A0A0T5NTZ1</accession>
<keyword evidence="3" id="KW-1185">Reference proteome</keyword>